<organism evidence="2 3">
    <name type="scientific">Paenibacillus yanchengensis</name>
    <dbReference type="NCBI Taxonomy" id="2035833"/>
    <lineage>
        <taxon>Bacteria</taxon>
        <taxon>Bacillati</taxon>
        <taxon>Bacillota</taxon>
        <taxon>Bacilli</taxon>
        <taxon>Bacillales</taxon>
        <taxon>Paenibacillaceae</taxon>
        <taxon>Paenibacillus</taxon>
    </lineage>
</organism>
<dbReference type="RefSeq" id="WP_377772519.1">
    <property type="nucleotide sequence ID" value="NZ_JBHUHO010000030.1"/>
</dbReference>
<comment type="caution">
    <text evidence="2">The sequence shown here is derived from an EMBL/GenBank/DDBJ whole genome shotgun (WGS) entry which is preliminary data.</text>
</comment>
<evidence type="ECO:0000313" key="2">
    <source>
        <dbReference type="EMBL" id="MFD2116396.1"/>
    </source>
</evidence>
<proteinExistence type="predicted"/>
<gene>
    <name evidence="2" type="ORF">ACFSJH_11750</name>
</gene>
<protein>
    <submittedName>
        <fullName evidence="2">Uncharacterized protein</fullName>
    </submittedName>
</protein>
<feature type="coiled-coil region" evidence="1">
    <location>
        <begin position="7"/>
        <end position="34"/>
    </location>
</feature>
<name>A0ABW4YL46_9BACL</name>
<accession>A0ABW4YL46</accession>
<keyword evidence="1" id="KW-0175">Coiled coil</keyword>
<reference evidence="3" key="1">
    <citation type="journal article" date="2019" name="Int. J. Syst. Evol. Microbiol.">
        <title>The Global Catalogue of Microorganisms (GCM) 10K type strain sequencing project: providing services to taxonomists for standard genome sequencing and annotation.</title>
        <authorList>
            <consortium name="The Broad Institute Genomics Platform"/>
            <consortium name="The Broad Institute Genome Sequencing Center for Infectious Disease"/>
            <person name="Wu L."/>
            <person name="Ma J."/>
        </authorList>
    </citation>
    <scope>NUCLEOTIDE SEQUENCE [LARGE SCALE GENOMIC DNA]</scope>
    <source>
        <strain evidence="3">GH52</strain>
    </source>
</reference>
<sequence>MMSEKILKQILEKLNHLDDRISSIEETMNSIKADTSDIPLIRRATLESLELIKESDKKTASTLNTHEFGIDILNREQLKLKTDIEMLKNR</sequence>
<keyword evidence="3" id="KW-1185">Reference proteome</keyword>
<dbReference type="EMBL" id="JBHUHO010000030">
    <property type="protein sequence ID" value="MFD2116396.1"/>
    <property type="molecule type" value="Genomic_DNA"/>
</dbReference>
<evidence type="ECO:0000313" key="3">
    <source>
        <dbReference type="Proteomes" id="UP001597362"/>
    </source>
</evidence>
<dbReference type="Proteomes" id="UP001597362">
    <property type="component" value="Unassembled WGS sequence"/>
</dbReference>
<evidence type="ECO:0000256" key="1">
    <source>
        <dbReference type="SAM" id="Coils"/>
    </source>
</evidence>